<accession>A0AAV2R7F8</accession>
<keyword evidence="9" id="KW-0119">Carbohydrate metabolism</keyword>
<evidence type="ECO:0000256" key="2">
    <source>
        <dbReference type="ARBA" id="ARBA00006339"/>
    </source>
</evidence>
<name>A0AAV2R7F8_MEGNR</name>
<evidence type="ECO:0000256" key="4">
    <source>
        <dbReference type="ARBA" id="ARBA00022692"/>
    </source>
</evidence>
<dbReference type="PANTHER" id="PTHR12137:SF63">
    <property type="entry name" value="CARBOHYDRATE SULFOTRANSFERASE"/>
    <property type="match status" value="1"/>
</dbReference>
<dbReference type="GO" id="GO:0000139">
    <property type="term" value="C:Golgi membrane"/>
    <property type="evidence" value="ECO:0007669"/>
    <property type="project" value="UniProtKB-SubCell"/>
</dbReference>
<dbReference type="EMBL" id="CAXKWB010015846">
    <property type="protein sequence ID" value="CAL4114623.1"/>
    <property type="molecule type" value="Genomic_DNA"/>
</dbReference>
<keyword evidence="5 9" id="KW-1133">Transmembrane helix</keyword>
<dbReference type="AlphaFoldDB" id="A0AAV2R7F8"/>
<dbReference type="InterPro" id="IPR005331">
    <property type="entry name" value="Sulfotransferase"/>
</dbReference>
<evidence type="ECO:0000256" key="3">
    <source>
        <dbReference type="ARBA" id="ARBA00022679"/>
    </source>
</evidence>
<dbReference type="Pfam" id="PF03567">
    <property type="entry name" value="Sulfotransfer_2"/>
    <property type="match status" value="1"/>
</dbReference>
<keyword evidence="8 9" id="KW-0325">Glycoprotein</keyword>
<evidence type="ECO:0000256" key="8">
    <source>
        <dbReference type="ARBA" id="ARBA00023180"/>
    </source>
</evidence>
<keyword evidence="11" id="KW-1185">Reference proteome</keyword>
<evidence type="ECO:0000313" key="10">
    <source>
        <dbReference type="EMBL" id="CAL4114623.1"/>
    </source>
</evidence>
<dbReference type="InterPro" id="IPR018011">
    <property type="entry name" value="Carb_sulfotrans_8-10"/>
</dbReference>
<keyword evidence="7 9" id="KW-0472">Membrane</keyword>
<evidence type="ECO:0000256" key="5">
    <source>
        <dbReference type="ARBA" id="ARBA00022989"/>
    </source>
</evidence>
<dbReference type="GO" id="GO:0008146">
    <property type="term" value="F:sulfotransferase activity"/>
    <property type="evidence" value="ECO:0007669"/>
    <property type="project" value="InterPro"/>
</dbReference>
<dbReference type="Proteomes" id="UP001497623">
    <property type="component" value="Unassembled WGS sequence"/>
</dbReference>
<comment type="similarity">
    <text evidence="2 9">Belongs to the sulfotransferase 2 family.</text>
</comment>
<proteinExistence type="inferred from homology"/>
<keyword evidence="4 9" id="KW-0812">Transmembrane</keyword>
<gene>
    <name evidence="10" type="ORF">MNOR_LOCUS20475</name>
</gene>
<reference evidence="10 11" key="1">
    <citation type="submission" date="2024-05" db="EMBL/GenBank/DDBJ databases">
        <authorList>
            <person name="Wallberg A."/>
        </authorList>
    </citation>
    <scope>NUCLEOTIDE SEQUENCE [LARGE SCALE GENOMIC DNA]</scope>
</reference>
<keyword evidence="6 9" id="KW-0333">Golgi apparatus</keyword>
<dbReference type="GO" id="GO:0016051">
    <property type="term" value="P:carbohydrate biosynthetic process"/>
    <property type="evidence" value="ECO:0007669"/>
    <property type="project" value="InterPro"/>
</dbReference>
<feature type="transmembrane region" description="Helical" evidence="9">
    <location>
        <begin position="6"/>
        <end position="27"/>
    </location>
</feature>
<protein>
    <recommendedName>
        <fullName evidence="9">Carbohydrate sulfotransferase</fullName>
        <ecNumber evidence="9">2.8.2.-</ecNumber>
    </recommendedName>
</protein>
<comment type="caution">
    <text evidence="10">The sequence shown here is derived from an EMBL/GenBank/DDBJ whole genome shotgun (WGS) entry which is preliminary data.</text>
</comment>
<dbReference type="PANTHER" id="PTHR12137">
    <property type="entry name" value="CARBOHYDRATE SULFOTRANSFERASE"/>
    <property type="match status" value="1"/>
</dbReference>
<evidence type="ECO:0000256" key="7">
    <source>
        <dbReference type="ARBA" id="ARBA00023136"/>
    </source>
</evidence>
<organism evidence="10 11">
    <name type="scientific">Meganyctiphanes norvegica</name>
    <name type="common">Northern krill</name>
    <name type="synonym">Thysanopoda norvegica</name>
    <dbReference type="NCBI Taxonomy" id="48144"/>
    <lineage>
        <taxon>Eukaryota</taxon>
        <taxon>Metazoa</taxon>
        <taxon>Ecdysozoa</taxon>
        <taxon>Arthropoda</taxon>
        <taxon>Crustacea</taxon>
        <taxon>Multicrustacea</taxon>
        <taxon>Malacostraca</taxon>
        <taxon>Eumalacostraca</taxon>
        <taxon>Eucarida</taxon>
        <taxon>Euphausiacea</taxon>
        <taxon>Euphausiidae</taxon>
        <taxon>Meganyctiphanes</taxon>
    </lineage>
</organism>
<sequence length="354" mass="41098">MRFGKYLARSFAIIATLYTGFLILITLSNKEPEEMLMRKGLKAGLIEVNQSSSSMYKELDKRFAERRQHVRKACEKHGLQKPNKNYKANAWEFLVNKEHGLVWCNIFKAASSTWFYNFNLLAGYTKKHLAKSKNTPVQLARKYYNRPSVDELLEILHGESRPLAFLITRHPLERLVSYYRNKFFDRRADSHIKKLCKTITSQYPKLPVVQSDGCGRMTPSFVQFAFYVVDYFTPQVLESMGTGVGNAQLDMHSMHWVPMNSFCTPCLVDFDVYAKVETMDEDGNYIIEKTGVSDVIKMAQINKSTDVKKRLEEADALICQLTEEVLLRLIDLYRYDVDLFQYDVTKYINCTRGR</sequence>
<evidence type="ECO:0000256" key="6">
    <source>
        <dbReference type="ARBA" id="ARBA00023034"/>
    </source>
</evidence>
<keyword evidence="9" id="KW-0735">Signal-anchor</keyword>
<comment type="subcellular location">
    <subcellularLocation>
        <location evidence="1 9">Golgi apparatus membrane</location>
        <topology evidence="1 9">Single-pass type II membrane protein</topology>
    </subcellularLocation>
</comment>
<evidence type="ECO:0000256" key="1">
    <source>
        <dbReference type="ARBA" id="ARBA00004323"/>
    </source>
</evidence>
<keyword evidence="3 9" id="KW-0808">Transferase</keyword>
<evidence type="ECO:0000313" key="11">
    <source>
        <dbReference type="Proteomes" id="UP001497623"/>
    </source>
</evidence>
<evidence type="ECO:0000256" key="9">
    <source>
        <dbReference type="RuleBase" id="RU364020"/>
    </source>
</evidence>
<dbReference type="EC" id="2.8.2.-" evidence="9"/>